<protein>
    <submittedName>
        <fullName evidence="3">NRPS-like enzyme</fullName>
    </submittedName>
</protein>
<accession>A0A0B4GUB6</accession>
<name>A0A0B4GUB6_METGA</name>
<dbReference type="HOGENOM" id="CLU_1175667_0_0_1"/>
<dbReference type="AlphaFoldDB" id="A0A0B4GUB6"/>
<dbReference type="Pfam" id="PF23562">
    <property type="entry name" value="AMP-binding_C_3"/>
    <property type="match status" value="1"/>
</dbReference>
<keyword evidence="2" id="KW-0597">Phosphoprotein</keyword>
<evidence type="ECO:0000256" key="2">
    <source>
        <dbReference type="ARBA" id="ARBA00022553"/>
    </source>
</evidence>
<keyword evidence="1" id="KW-0596">Phosphopantetheine</keyword>
<reference evidence="3 4" key="1">
    <citation type="journal article" date="2014" name="Proc. Natl. Acad. Sci. U.S.A.">
        <title>Trajectory and genomic determinants of fungal-pathogen speciation and host adaptation.</title>
        <authorList>
            <person name="Hu X."/>
            <person name="Xiao G."/>
            <person name="Zheng P."/>
            <person name="Shang Y."/>
            <person name="Su Y."/>
            <person name="Zhang X."/>
            <person name="Liu X."/>
            <person name="Zhan S."/>
            <person name="St Leger R.J."/>
            <person name="Wang C."/>
        </authorList>
    </citation>
    <scope>NUCLEOTIDE SEQUENCE [LARGE SCALE GENOMIC DNA]</scope>
    <source>
        <strain evidence="3 4">ARSEF 977</strain>
    </source>
</reference>
<gene>
    <name evidence="3" type="ORF">MGU_09403</name>
</gene>
<comment type="caution">
    <text evidence="3">The sequence shown here is derived from an EMBL/GenBank/DDBJ whole genome shotgun (WGS) entry which is preliminary data.</text>
</comment>
<dbReference type="PANTHER" id="PTHR43439:SF2">
    <property type="entry name" value="ENZYME, PUTATIVE (JCVI)-RELATED"/>
    <property type="match status" value="1"/>
</dbReference>
<evidence type="ECO:0000313" key="3">
    <source>
        <dbReference type="EMBL" id="KID83312.1"/>
    </source>
</evidence>
<evidence type="ECO:0000313" key="4">
    <source>
        <dbReference type="Proteomes" id="UP000031192"/>
    </source>
</evidence>
<dbReference type="EMBL" id="AZNH01000062">
    <property type="protein sequence ID" value="KID83312.1"/>
    <property type="molecule type" value="Genomic_DNA"/>
</dbReference>
<dbReference type="PANTHER" id="PTHR43439">
    <property type="entry name" value="PHENYLACETATE-COENZYME A LIGASE"/>
    <property type="match status" value="1"/>
</dbReference>
<sequence length="236" mass="25739">MNALVHGGSEQRHMKHVYSKHPTQENLWVYRGRTEDMIVLTTGRKLNPLAMEDVISTNPAVTGLLVIGAGRSQTSLLVEAAGASPTSDADKTELLDKIWPSVQVANKAAPSHARVHRDMIMFTSPDKLMLRAGKGTIQRKMTVDLYSAEVDALYQAGDGHGAGNANNKPVTDESINSNGVLPDSITQIIAHSTHMSAHDRHPYGDIASAGERKPDVIINLYHNRSWHIFAKILAIP</sequence>
<dbReference type="InterPro" id="IPR051414">
    <property type="entry name" value="Adenylate-forming_Reductase"/>
</dbReference>
<evidence type="ECO:0000256" key="1">
    <source>
        <dbReference type="ARBA" id="ARBA00022450"/>
    </source>
</evidence>
<dbReference type="SUPFAM" id="SSF56801">
    <property type="entry name" value="Acetyl-CoA synthetase-like"/>
    <property type="match status" value="1"/>
</dbReference>
<keyword evidence="4" id="KW-1185">Reference proteome</keyword>
<organism evidence="3 4">
    <name type="scientific">Metarhizium guizhouense (strain ARSEF 977)</name>
    <dbReference type="NCBI Taxonomy" id="1276136"/>
    <lineage>
        <taxon>Eukaryota</taxon>
        <taxon>Fungi</taxon>
        <taxon>Dikarya</taxon>
        <taxon>Ascomycota</taxon>
        <taxon>Pezizomycotina</taxon>
        <taxon>Sordariomycetes</taxon>
        <taxon>Hypocreomycetidae</taxon>
        <taxon>Hypocreales</taxon>
        <taxon>Clavicipitaceae</taxon>
        <taxon>Metarhizium</taxon>
    </lineage>
</organism>
<dbReference type="Proteomes" id="UP000031192">
    <property type="component" value="Unassembled WGS sequence"/>
</dbReference>
<proteinExistence type="predicted"/>